<proteinExistence type="predicted"/>
<keyword evidence="5 7" id="KW-1133">Transmembrane helix</keyword>
<feature type="transmembrane region" description="Helical" evidence="7">
    <location>
        <begin position="128"/>
        <end position="148"/>
    </location>
</feature>
<feature type="transmembrane region" description="Helical" evidence="7">
    <location>
        <begin position="102"/>
        <end position="122"/>
    </location>
</feature>
<evidence type="ECO:0000256" key="6">
    <source>
        <dbReference type="ARBA" id="ARBA00023136"/>
    </source>
</evidence>
<protein>
    <submittedName>
        <fullName evidence="9">Permease</fullName>
    </submittedName>
</protein>
<evidence type="ECO:0000256" key="3">
    <source>
        <dbReference type="ARBA" id="ARBA00022475"/>
    </source>
</evidence>
<keyword evidence="6 7" id="KW-0472">Membrane</keyword>
<evidence type="ECO:0000256" key="2">
    <source>
        <dbReference type="ARBA" id="ARBA00022448"/>
    </source>
</evidence>
<reference evidence="9" key="2">
    <citation type="journal article" date="2006" name="Appl. Environ. Microbiol.">
        <title>Evidence for horizontal gene transfer as origin of putrescine production in Oenococcus oeni RM83.</title>
        <authorList>
            <person name="Marcobal A."/>
            <person name="de las Rivas B."/>
            <person name="Moreno-Arribas M.V."/>
            <person name="Munoz R."/>
        </authorList>
    </citation>
    <scope>NUCLEOTIDE SEQUENCE</scope>
    <source>
        <strain evidence="9">BIFI-83</strain>
    </source>
</reference>
<keyword evidence="4 7" id="KW-0812">Transmembrane</keyword>
<reference evidence="9" key="1">
    <citation type="journal article" date="2004" name="FEMS Microbiol. Lett.">
        <title>Identification of the ornithine decarboxylase gene in the putrescine-producer Oenococcus oeni BIFI-83.</title>
        <authorList>
            <person name="Marcobal A."/>
            <person name="de las Rivas B."/>
            <person name="Moreno-Arribas M.V."/>
            <person name="Munoz R."/>
        </authorList>
    </citation>
    <scope>NUCLEOTIDE SEQUENCE</scope>
    <source>
        <strain evidence="9">BIFI-83</strain>
    </source>
</reference>
<dbReference type="GO" id="GO:0022857">
    <property type="term" value="F:transmembrane transporter activity"/>
    <property type="evidence" value="ECO:0007669"/>
    <property type="project" value="InterPro"/>
</dbReference>
<name>A1IMI7_OENOE</name>
<keyword evidence="2" id="KW-0813">Transport</keyword>
<dbReference type="PANTHER" id="PTHR23517:SF10">
    <property type="entry name" value="MAJOR FACILITATOR SUPERFAMILY (MFS) PROFILE DOMAIN-CONTAINING PROTEIN"/>
    <property type="match status" value="1"/>
</dbReference>
<evidence type="ECO:0000256" key="7">
    <source>
        <dbReference type="SAM" id="Phobius"/>
    </source>
</evidence>
<feature type="transmembrane region" description="Helical" evidence="7">
    <location>
        <begin position="266"/>
        <end position="288"/>
    </location>
</feature>
<feature type="transmembrane region" description="Helical" evidence="7">
    <location>
        <begin position="211"/>
        <end position="230"/>
    </location>
</feature>
<dbReference type="InterPro" id="IPR050171">
    <property type="entry name" value="MFS_Transporters"/>
</dbReference>
<evidence type="ECO:0000259" key="8">
    <source>
        <dbReference type="PROSITE" id="PS50850"/>
    </source>
</evidence>
<evidence type="ECO:0000313" key="9">
    <source>
        <dbReference type="EMBL" id="CAM07320.1"/>
    </source>
</evidence>
<dbReference type="GO" id="GO:0005886">
    <property type="term" value="C:plasma membrane"/>
    <property type="evidence" value="ECO:0007669"/>
    <property type="project" value="UniProtKB-SubCell"/>
</dbReference>
<dbReference type="Gene3D" id="1.20.1250.20">
    <property type="entry name" value="MFS general substrate transporter like domains"/>
    <property type="match status" value="1"/>
</dbReference>
<feature type="transmembrane region" description="Helical" evidence="7">
    <location>
        <begin position="242"/>
        <end position="260"/>
    </location>
</feature>
<dbReference type="SUPFAM" id="SSF103473">
    <property type="entry name" value="MFS general substrate transporter"/>
    <property type="match status" value="1"/>
</dbReference>
<feature type="transmembrane region" description="Helical" evidence="7">
    <location>
        <begin position="169"/>
        <end position="186"/>
    </location>
</feature>
<accession>A1IMI7</accession>
<comment type="subcellular location">
    <subcellularLocation>
        <location evidence="1">Cell membrane</location>
        <topology evidence="1">Multi-pass membrane protein</topology>
    </subcellularLocation>
</comment>
<feature type="transmembrane region" description="Helical" evidence="7">
    <location>
        <begin position="330"/>
        <end position="352"/>
    </location>
</feature>
<feature type="transmembrane region" description="Helical" evidence="7">
    <location>
        <begin position="65"/>
        <end position="90"/>
    </location>
</feature>
<evidence type="ECO:0000256" key="4">
    <source>
        <dbReference type="ARBA" id="ARBA00022692"/>
    </source>
</evidence>
<organism evidence="9">
    <name type="scientific">Oenococcus oeni</name>
    <name type="common">Leuconostoc oenos</name>
    <dbReference type="NCBI Taxonomy" id="1247"/>
    <lineage>
        <taxon>Bacteria</taxon>
        <taxon>Bacillati</taxon>
        <taxon>Bacillota</taxon>
        <taxon>Bacilli</taxon>
        <taxon>Lactobacillales</taxon>
        <taxon>Lactobacillaceae</taxon>
        <taxon>Oenococcus</taxon>
    </lineage>
</organism>
<feature type="transmembrane region" description="Helical" evidence="7">
    <location>
        <begin position="12"/>
        <end position="30"/>
    </location>
</feature>
<feature type="domain" description="Major facilitator superfamily (MFS) profile" evidence="8">
    <location>
        <begin position="1"/>
        <end position="354"/>
    </location>
</feature>
<evidence type="ECO:0000256" key="1">
    <source>
        <dbReference type="ARBA" id="ARBA00004651"/>
    </source>
</evidence>
<dbReference type="InterPro" id="IPR011701">
    <property type="entry name" value="MFS"/>
</dbReference>
<dbReference type="AlphaFoldDB" id="A1IMI7"/>
<dbReference type="PROSITE" id="PS50850">
    <property type="entry name" value="MFS"/>
    <property type="match status" value="1"/>
</dbReference>
<dbReference type="EMBL" id="AJ746165">
    <property type="protein sequence ID" value="CAM07320.1"/>
    <property type="molecule type" value="Genomic_DNA"/>
</dbReference>
<dbReference type="InterPro" id="IPR036259">
    <property type="entry name" value="MFS_trans_sf"/>
</dbReference>
<dbReference type="InterPro" id="IPR020846">
    <property type="entry name" value="MFS_dom"/>
</dbReference>
<keyword evidence="3" id="KW-1003">Cell membrane</keyword>
<sequence length="356" mass="40262">MHEYLHETLTTASLVLLINSASTVLGNYIGGLLFDRWSTYKTMLIGIIIEILSTGILIFQNGWPIYAIMLIALGFGNGIELTGINAYATLITSRHPSYVFNMLYFTSNLGLVIGTLIVGLILQFGISYIFLTATIMFIFFMFIAMIYYKQGVSAPKRTASSGRKHLPKQIRIQIIFILIVFAISWIDYEQWQSNISTFMVSKGFTVQDYSYIWTFNAVLIVIFQPVLTYFDDWLYEHMILRLNIGFILFAVSFCFLLFTHVNYVHILISMFILTMGEILAIPGVAAYVNSKVPYELRGEYQGIVNASGSVGKAVGPLIGAQLIERISYSFLFIFCSIIILISISLFNIAFHISRNK</sequence>
<dbReference type="PANTHER" id="PTHR23517">
    <property type="entry name" value="RESISTANCE PROTEIN MDTM, PUTATIVE-RELATED-RELATED"/>
    <property type="match status" value="1"/>
</dbReference>
<dbReference type="Pfam" id="PF07690">
    <property type="entry name" value="MFS_1"/>
    <property type="match status" value="1"/>
</dbReference>
<feature type="transmembrane region" description="Helical" evidence="7">
    <location>
        <begin position="42"/>
        <end position="59"/>
    </location>
</feature>
<evidence type="ECO:0000256" key="5">
    <source>
        <dbReference type="ARBA" id="ARBA00022989"/>
    </source>
</evidence>